<proteinExistence type="predicted"/>
<feature type="compositionally biased region" description="Polar residues" evidence="1">
    <location>
        <begin position="1"/>
        <end position="10"/>
    </location>
</feature>
<evidence type="ECO:0000313" key="3">
    <source>
        <dbReference type="Proteomes" id="UP000314294"/>
    </source>
</evidence>
<gene>
    <name evidence="2" type="ORF">EYF80_002657</name>
</gene>
<comment type="caution">
    <text evidence="2">The sequence shown here is derived from an EMBL/GenBank/DDBJ whole genome shotgun (WGS) entry which is preliminary data.</text>
</comment>
<accession>A0A4Z2JC65</accession>
<reference evidence="2 3" key="1">
    <citation type="submission" date="2019-03" db="EMBL/GenBank/DDBJ databases">
        <title>First draft genome of Liparis tanakae, snailfish: a comprehensive survey of snailfish specific genes.</title>
        <authorList>
            <person name="Kim W."/>
            <person name="Song I."/>
            <person name="Jeong J.-H."/>
            <person name="Kim D."/>
            <person name="Kim S."/>
            <person name="Ryu S."/>
            <person name="Song J.Y."/>
            <person name="Lee S.K."/>
        </authorList>
    </citation>
    <scope>NUCLEOTIDE SEQUENCE [LARGE SCALE GENOMIC DNA]</scope>
    <source>
        <tissue evidence="2">Muscle</tissue>
    </source>
</reference>
<dbReference type="EMBL" id="SRLO01000012">
    <property type="protein sequence ID" value="TNN86902.1"/>
    <property type="molecule type" value="Genomic_DNA"/>
</dbReference>
<keyword evidence="3" id="KW-1185">Reference proteome</keyword>
<evidence type="ECO:0000256" key="1">
    <source>
        <dbReference type="SAM" id="MobiDB-lite"/>
    </source>
</evidence>
<name>A0A4Z2JC65_9TELE</name>
<dbReference type="AlphaFoldDB" id="A0A4Z2JC65"/>
<dbReference type="Proteomes" id="UP000314294">
    <property type="component" value="Unassembled WGS sequence"/>
</dbReference>
<protein>
    <submittedName>
        <fullName evidence="2">Uncharacterized protein</fullName>
    </submittedName>
</protein>
<feature type="region of interest" description="Disordered" evidence="1">
    <location>
        <begin position="1"/>
        <end position="29"/>
    </location>
</feature>
<evidence type="ECO:0000313" key="2">
    <source>
        <dbReference type="EMBL" id="TNN86902.1"/>
    </source>
</evidence>
<organism evidence="2 3">
    <name type="scientific">Liparis tanakae</name>
    <name type="common">Tanaka's snailfish</name>
    <dbReference type="NCBI Taxonomy" id="230148"/>
    <lineage>
        <taxon>Eukaryota</taxon>
        <taxon>Metazoa</taxon>
        <taxon>Chordata</taxon>
        <taxon>Craniata</taxon>
        <taxon>Vertebrata</taxon>
        <taxon>Euteleostomi</taxon>
        <taxon>Actinopterygii</taxon>
        <taxon>Neopterygii</taxon>
        <taxon>Teleostei</taxon>
        <taxon>Neoteleostei</taxon>
        <taxon>Acanthomorphata</taxon>
        <taxon>Eupercaria</taxon>
        <taxon>Perciformes</taxon>
        <taxon>Cottioidei</taxon>
        <taxon>Cottales</taxon>
        <taxon>Liparidae</taxon>
        <taxon>Liparis</taxon>
    </lineage>
</organism>
<sequence>MGSAWLTAQSHGGELESGEPLSPSPYERSEEESCGFDAFVLLRLMDSAGGASLLLVARCWMERLIIAAAL</sequence>